<dbReference type="AlphaFoldDB" id="A0A5M8Q1J5"/>
<evidence type="ECO:0000313" key="3">
    <source>
        <dbReference type="Proteomes" id="UP000324767"/>
    </source>
</evidence>
<feature type="region of interest" description="Disordered" evidence="1">
    <location>
        <begin position="73"/>
        <end position="122"/>
    </location>
</feature>
<name>A0A5M8Q1J5_9LECA</name>
<organism evidence="2 3">
    <name type="scientific">Lasallia pustulata</name>
    <dbReference type="NCBI Taxonomy" id="136370"/>
    <lineage>
        <taxon>Eukaryota</taxon>
        <taxon>Fungi</taxon>
        <taxon>Dikarya</taxon>
        <taxon>Ascomycota</taxon>
        <taxon>Pezizomycotina</taxon>
        <taxon>Lecanoromycetes</taxon>
        <taxon>OSLEUM clade</taxon>
        <taxon>Umbilicariomycetidae</taxon>
        <taxon>Umbilicariales</taxon>
        <taxon>Umbilicariaceae</taxon>
        <taxon>Lasallia</taxon>
    </lineage>
</organism>
<feature type="compositionally biased region" description="Basic and acidic residues" evidence="1">
    <location>
        <begin position="73"/>
        <end position="96"/>
    </location>
</feature>
<reference evidence="2 3" key="1">
    <citation type="submission" date="2019-09" db="EMBL/GenBank/DDBJ databases">
        <title>The hologenome of the rock-dwelling lichen Lasallia pustulata.</title>
        <authorList>
            <person name="Greshake Tzovaras B."/>
            <person name="Segers F."/>
            <person name="Bicker A."/>
            <person name="Dal Grande F."/>
            <person name="Otte J."/>
            <person name="Hankeln T."/>
            <person name="Schmitt I."/>
            <person name="Ebersberger I."/>
        </authorList>
    </citation>
    <scope>NUCLEOTIDE SEQUENCE [LARGE SCALE GENOMIC DNA]</scope>
    <source>
        <strain evidence="2">A1-1</strain>
    </source>
</reference>
<proteinExistence type="predicted"/>
<dbReference type="EMBL" id="VXIT01000001">
    <property type="protein sequence ID" value="KAA6416064.1"/>
    <property type="molecule type" value="Genomic_DNA"/>
</dbReference>
<protein>
    <submittedName>
        <fullName evidence="2">Uncharacterized protein</fullName>
    </submittedName>
</protein>
<sequence length="122" mass="13142">MNTNHRKSTNGLSDHISILLSLATRESRRSGLAPTCHCTLALDKTTMIWKSVNDGSATLRPDPCRASWSIKVERPSAFERGPEERNAKTQIGREDPLGTSSTGGLEAPRVPTSLGGEVEGRG</sequence>
<evidence type="ECO:0000313" key="2">
    <source>
        <dbReference type="EMBL" id="KAA6416064.1"/>
    </source>
</evidence>
<dbReference type="Proteomes" id="UP000324767">
    <property type="component" value="Unassembled WGS sequence"/>
</dbReference>
<gene>
    <name evidence="2" type="ORF">FRX48_00783</name>
</gene>
<comment type="caution">
    <text evidence="2">The sequence shown here is derived from an EMBL/GenBank/DDBJ whole genome shotgun (WGS) entry which is preliminary data.</text>
</comment>
<evidence type="ECO:0000256" key="1">
    <source>
        <dbReference type="SAM" id="MobiDB-lite"/>
    </source>
</evidence>
<accession>A0A5M8Q1J5</accession>